<accession>A0ABR7NEI0</accession>
<organism evidence="1 2">
    <name type="scientific">Yanshouia hominis</name>
    <dbReference type="NCBI Taxonomy" id="2763673"/>
    <lineage>
        <taxon>Bacteria</taxon>
        <taxon>Bacillati</taxon>
        <taxon>Bacillota</taxon>
        <taxon>Clostridia</taxon>
        <taxon>Eubacteriales</taxon>
        <taxon>Oscillospiraceae</taxon>
        <taxon>Yanshouia</taxon>
    </lineage>
</organism>
<name>A0ABR7NEI0_9FIRM</name>
<sequence>MADRREYAARYDAMARKLYQIAVYLTGDALEARRAVAACFVSGYDAAARGEAPFEETMLRELCRCCGDCPAVYGEQYRRQLADTLAPARPDERLCALLCDLEPWKRAVILLVFFGGAAADRLHCMVGRDPLETTRTLRGFFRQVRREKSLCRL</sequence>
<dbReference type="EMBL" id="JACRTB010000001">
    <property type="protein sequence ID" value="MBC8574819.1"/>
    <property type="molecule type" value="Genomic_DNA"/>
</dbReference>
<reference evidence="1 2" key="1">
    <citation type="submission" date="2020-08" db="EMBL/GenBank/DDBJ databases">
        <title>Genome public.</title>
        <authorList>
            <person name="Liu C."/>
            <person name="Sun Q."/>
        </authorList>
    </citation>
    <scope>NUCLEOTIDE SEQUENCE [LARGE SCALE GENOMIC DNA]</scope>
    <source>
        <strain evidence="1 2">BX1</strain>
    </source>
</reference>
<evidence type="ECO:0000313" key="1">
    <source>
        <dbReference type="EMBL" id="MBC8574819.1"/>
    </source>
</evidence>
<gene>
    <name evidence="1" type="ORF">H8717_00120</name>
</gene>
<protein>
    <recommendedName>
        <fullName evidence="3">Sigma-70 family RNA polymerase sigma factor</fullName>
    </recommendedName>
</protein>
<evidence type="ECO:0008006" key="3">
    <source>
        <dbReference type="Google" id="ProtNLM"/>
    </source>
</evidence>
<proteinExistence type="predicted"/>
<dbReference type="RefSeq" id="WP_262398516.1">
    <property type="nucleotide sequence ID" value="NZ_JACRTB010000001.1"/>
</dbReference>
<dbReference type="Proteomes" id="UP000658131">
    <property type="component" value="Unassembled WGS sequence"/>
</dbReference>
<comment type="caution">
    <text evidence="1">The sequence shown here is derived from an EMBL/GenBank/DDBJ whole genome shotgun (WGS) entry which is preliminary data.</text>
</comment>
<evidence type="ECO:0000313" key="2">
    <source>
        <dbReference type="Proteomes" id="UP000658131"/>
    </source>
</evidence>
<keyword evidence="2" id="KW-1185">Reference proteome</keyword>